<gene>
    <name evidence="1" type="ORF">PHYPA_023110</name>
</gene>
<dbReference type="PaxDb" id="3218-PP1S3_428V6.1"/>
<protein>
    <submittedName>
        <fullName evidence="1 2">Uncharacterized protein</fullName>
    </submittedName>
</protein>
<accession>A9RDU0</accession>
<evidence type="ECO:0000313" key="3">
    <source>
        <dbReference type="Proteomes" id="UP000006727"/>
    </source>
</evidence>
<name>A9RDU0_PHYPA</name>
<reference evidence="2" key="3">
    <citation type="submission" date="2020-12" db="UniProtKB">
        <authorList>
            <consortium name="EnsemblPlants"/>
        </authorList>
    </citation>
    <scope>IDENTIFICATION</scope>
</reference>
<dbReference type="EnsemblPlants" id="Pp3c18_13979V3.1">
    <property type="protein sequence ID" value="PAC:32981872.CDS.1"/>
    <property type="gene ID" value="Pp3c18_13979"/>
</dbReference>
<sequence>MALTDSRRCSSDVLARRALRRRMETLLERSDAGDTCKYGKKSGAGYDYRSRDTYVGRLKKVNIVSPAIYDAAGVVEDFCILSRLHMIATLVWILCSQGTFFCEQY</sequence>
<evidence type="ECO:0000313" key="1">
    <source>
        <dbReference type="EMBL" id="PNR35211.1"/>
    </source>
</evidence>
<dbReference type="Gramene" id="Pp3c18_13979V3.1">
    <property type="protein sequence ID" value="PAC:32981872.CDS.1"/>
    <property type="gene ID" value="Pp3c18_13979"/>
</dbReference>
<keyword evidence="3" id="KW-1185">Reference proteome</keyword>
<proteinExistence type="predicted"/>
<dbReference type="HOGENOM" id="CLU_2241129_0_0_1"/>
<dbReference type="EMBL" id="ABEU02000018">
    <property type="protein sequence ID" value="PNR35211.1"/>
    <property type="molecule type" value="Genomic_DNA"/>
</dbReference>
<dbReference type="InParanoid" id="A9RDU0"/>
<dbReference type="Proteomes" id="UP000006727">
    <property type="component" value="Chromosome 18"/>
</dbReference>
<reference evidence="1 3" key="1">
    <citation type="journal article" date="2008" name="Science">
        <title>The Physcomitrella genome reveals evolutionary insights into the conquest of land by plants.</title>
        <authorList>
            <person name="Rensing S."/>
            <person name="Lang D."/>
            <person name="Zimmer A."/>
            <person name="Terry A."/>
            <person name="Salamov A."/>
            <person name="Shapiro H."/>
            <person name="Nishiyama T."/>
            <person name="Perroud P.-F."/>
            <person name="Lindquist E."/>
            <person name="Kamisugi Y."/>
            <person name="Tanahashi T."/>
            <person name="Sakakibara K."/>
            <person name="Fujita T."/>
            <person name="Oishi K."/>
            <person name="Shin-I T."/>
            <person name="Kuroki Y."/>
            <person name="Toyoda A."/>
            <person name="Suzuki Y."/>
            <person name="Hashimoto A."/>
            <person name="Yamaguchi K."/>
            <person name="Sugano A."/>
            <person name="Kohara Y."/>
            <person name="Fujiyama A."/>
            <person name="Anterola A."/>
            <person name="Aoki S."/>
            <person name="Ashton N."/>
            <person name="Barbazuk W.B."/>
            <person name="Barker E."/>
            <person name="Bennetzen J."/>
            <person name="Bezanilla M."/>
            <person name="Blankenship R."/>
            <person name="Cho S.H."/>
            <person name="Dutcher S."/>
            <person name="Estelle M."/>
            <person name="Fawcett J.A."/>
            <person name="Gundlach H."/>
            <person name="Hanada K."/>
            <person name="Heyl A."/>
            <person name="Hicks K.A."/>
            <person name="Hugh J."/>
            <person name="Lohr M."/>
            <person name="Mayer K."/>
            <person name="Melkozernov A."/>
            <person name="Murata T."/>
            <person name="Nelson D."/>
            <person name="Pils B."/>
            <person name="Prigge M."/>
            <person name="Reiss B."/>
            <person name="Renner T."/>
            <person name="Rombauts S."/>
            <person name="Rushton P."/>
            <person name="Sanderfoot A."/>
            <person name="Schween G."/>
            <person name="Shiu S.-H."/>
            <person name="Stueber K."/>
            <person name="Theodoulou F.L."/>
            <person name="Tu H."/>
            <person name="Van de Peer Y."/>
            <person name="Verrier P.J."/>
            <person name="Waters E."/>
            <person name="Wood A."/>
            <person name="Yang L."/>
            <person name="Cove D."/>
            <person name="Cuming A."/>
            <person name="Hasebe M."/>
            <person name="Lucas S."/>
            <person name="Mishler D.B."/>
            <person name="Reski R."/>
            <person name="Grigoriev I."/>
            <person name="Quatrano R.S."/>
            <person name="Boore J.L."/>
        </authorList>
    </citation>
    <scope>NUCLEOTIDE SEQUENCE [LARGE SCALE GENOMIC DNA]</scope>
    <source>
        <strain evidence="2 3">cv. Gransden 2004</strain>
    </source>
</reference>
<dbReference type="AlphaFoldDB" id="A9RDU0"/>
<evidence type="ECO:0000313" key="2">
    <source>
        <dbReference type="EnsemblPlants" id="PAC:32981872.CDS.1"/>
    </source>
</evidence>
<organism evidence="1">
    <name type="scientific">Physcomitrium patens</name>
    <name type="common">Spreading-leaved earth moss</name>
    <name type="synonym">Physcomitrella patens</name>
    <dbReference type="NCBI Taxonomy" id="3218"/>
    <lineage>
        <taxon>Eukaryota</taxon>
        <taxon>Viridiplantae</taxon>
        <taxon>Streptophyta</taxon>
        <taxon>Embryophyta</taxon>
        <taxon>Bryophyta</taxon>
        <taxon>Bryophytina</taxon>
        <taxon>Bryopsida</taxon>
        <taxon>Funariidae</taxon>
        <taxon>Funariales</taxon>
        <taxon>Funariaceae</taxon>
        <taxon>Physcomitrium</taxon>
    </lineage>
</organism>
<reference evidence="1 3" key="2">
    <citation type="journal article" date="2018" name="Plant J.">
        <title>The Physcomitrella patens chromosome-scale assembly reveals moss genome structure and evolution.</title>
        <authorList>
            <person name="Lang D."/>
            <person name="Ullrich K.K."/>
            <person name="Murat F."/>
            <person name="Fuchs J."/>
            <person name="Jenkins J."/>
            <person name="Haas F.B."/>
            <person name="Piednoel M."/>
            <person name="Gundlach H."/>
            <person name="Van Bel M."/>
            <person name="Meyberg R."/>
            <person name="Vives C."/>
            <person name="Morata J."/>
            <person name="Symeonidi A."/>
            <person name="Hiss M."/>
            <person name="Muchero W."/>
            <person name="Kamisugi Y."/>
            <person name="Saleh O."/>
            <person name="Blanc G."/>
            <person name="Decker E.L."/>
            <person name="van Gessel N."/>
            <person name="Grimwood J."/>
            <person name="Hayes R.D."/>
            <person name="Graham S.W."/>
            <person name="Gunter L.E."/>
            <person name="McDaniel S.F."/>
            <person name="Hoernstein S.N.W."/>
            <person name="Larsson A."/>
            <person name="Li F.W."/>
            <person name="Perroud P.F."/>
            <person name="Phillips J."/>
            <person name="Ranjan P."/>
            <person name="Rokshar D.S."/>
            <person name="Rothfels C.J."/>
            <person name="Schneider L."/>
            <person name="Shu S."/>
            <person name="Stevenson D.W."/>
            <person name="Thummler F."/>
            <person name="Tillich M."/>
            <person name="Villarreal Aguilar J.C."/>
            <person name="Widiez T."/>
            <person name="Wong G.K."/>
            <person name="Wymore A."/>
            <person name="Zhang Y."/>
            <person name="Zimmer A.D."/>
            <person name="Quatrano R.S."/>
            <person name="Mayer K.F.X."/>
            <person name="Goodstein D."/>
            <person name="Casacuberta J.M."/>
            <person name="Vandepoele K."/>
            <person name="Reski R."/>
            <person name="Cuming A.C."/>
            <person name="Tuskan G.A."/>
            <person name="Maumus F."/>
            <person name="Salse J."/>
            <person name="Schmutz J."/>
            <person name="Rensing S.A."/>
        </authorList>
    </citation>
    <scope>NUCLEOTIDE SEQUENCE [LARGE SCALE GENOMIC DNA]</scope>
    <source>
        <strain evidence="2 3">cv. Gransden 2004</strain>
    </source>
</reference>